<protein>
    <submittedName>
        <fullName evidence="1">Uncharacterized protein</fullName>
    </submittedName>
</protein>
<dbReference type="EMBL" id="UYRU01015697">
    <property type="protein sequence ID" value="VDK51366.1"/>
    <property type="molecule type" value="Genomic_DNA"/>
</dbReference>
<evidence type="ECO:0000313" key="1">
    <source>
        <dbReference type="EMBL" id="VDK51366.1"/>
    </source>
</evidence>
<sequence>MTSGRLALTGFVETSTGGYSGKALRYFPSGRNWTLEQGVEEAQSQVRVDSLIKTLLAPAIG</sequence>
<keyword evidence="2" id="KW-1185">Reference proteome</keyword>
<dbReference type="AlphaFoldDB" id="A0A3P6QJG3"/>
<reference evidence="1 2" key="1">
    <citation type="submission" date="2018-11" db="EMBL/GenBank/DDBJ databases">
        <authorList>
            <consortium name="Pathogen Informatics"/>
        </authorList>
    </citation>
    <scope>NUCLEOTIDE SEQUENCE [LARGE SCALE GENOMIC DNA]</scope>
</reference>
<organism evidence="1 2">
    <name type="scientific">Dibothriocephalus latus</name>
    <name type="common">Fish tapeworm</name>
    <name type="synonym">Diphyllobothrium latum</name>
    <dbReference type="NCBI Taxonomy" id="60516"/>
    <lineage>
        <taxon>Eukaryota</taxon>
        <taxon>Metazoa</taxon>
        <taxon>Spiralia</taxon>
        <taxon>Lophotrochozoa</taxon>
        <taxon>Platyhelminthes</taxon>
        <taxon>Cestoda</taxon>
        <taxon>Eucestoda</taxon>
        <taxon>Diphyllobothriidea</taxon>
        <taxon>Diphyllobothriidae</taxon>
        <taxon>Dibothriocephalus</taxon>
    </lineage>
</organism>
<evidence type="ECO:0000313" key="2">
    <source>
        <dbReference type="Proteomes" id="UP000281553"/>
    </source>
</evidence>
<accession>A0A3P6QJG3</accession>
<proteinExistence type="predicted"/>
<gene>
    <name evidence="1" type="ORF">DILT_LOCUS1846</name>
</gene>
<dbReference type="Proteomes" id="UP000281553">
    <property type="component" value="Unassembled WGS sequence"/>
</dbReference>
<name>A0A3P6QJG3_DIBLA</name>